<evidence type="ECO:0000256" key="4">
    <source>
        <dbReference type="ARBA" id="ARBA00022771"/>
    </source>
</evidence>
<dbReference type="GO" id="GO:0005634">
    <property type="term" value="C:nucleus"/>
    <property type="evidence" value="ECO:0007669"/>
    <property type="project" value="TreeGrafter"/>
</dbReference>
<dbReference type="InterPro" id="IPR044744">
    <property type="entry name" value="ZNRF4/RNF13/RNF167_PA"/>
</dbReference>
<evidence type="ECO:0000313" key="16">
    <source>
        <dbReference type="Proteomes" id="UP001153737"/>
    </source>
</evidence>
<dbReference type="OrthoDB" id="8062037at2759"/>
<evidence type="ECO:0000256" key="8">
    <source>
        <dbReference type="ARBA" id="ARBA00023180"/>
    </source>
</evidence>
<keyword evidence="5" id="KW-0862">Zinc</keyword>
<accession>A0A9P0DDR1</accession>
<protein>
    <recommendedName>
        <fullName evidence="14">RING-type domain-containing protein</fullName>
    </recommendedName>
</protein>
<dbReference type="GO" id="GO:0008270">
    <property type="term" value="F:zinc ion binding"/>
    <property type="evidence" value="ECO:0007669"/>
    <property type="project" value="UniProtKB-KW"/>
</dbReference>
<dbReference type="InterPro" id="IPR001841">
    <property type="entry name" value="Znf_RING"/>
</dbReference>
<dbReference type="InterPro" id="IPR051834">
    <property type="entry name" value="RING_finger_E3_ligase"/>
</dbReference>
<evidence type="ECO:0000256" key="6">
    <source>
        <dbReference type="ARBA" id="ARBA00022989"/>
    </source>
</evidence>
<feature type="signal peptide" evidence="13">
    <location>
        <begin position="1"/>
        <end position="22"/>
    </location>
</feature>
<evidence type="ECO:0000256" key="7">
    <source>
        <dbReference type="ARBA" id="ARBA00023136"/>
    </source>
</evidence>
<dbReference type="EMBL" id="OU896716">
    <property type="protein sequence ID" value="CAH1117391.1"/>
    <property type="molecule type" value="Genomic_DNA"/>
</dbReference>
<evidence type="ECO:0000256" key="10">
    <source>
        <dbReference type="PROSITE-ProRule" id="PRU00175"/>
    </source>
</evidence>
<sequence length="402" mass="44511">MLCNYLLSALIAIATLLEKGQAEIYAIKFESQFYFQEFNDAAAQFGPKLSDGAIRGILWTPSPPSGCNRSLAPPPDIDNEIGKWVLLVPRYNDHLNCSFELKVRIAQKAGFDAVIVHNVGSDELIPMAASNRTGIYIPAVFVGETSGAALRGYANPNYYIVITGDSPFNIQTHLLIPFAIVVGICFVVMIVFMGWKFIKDRRRQRRHRLPTSTLNKIPTRKFQKGDPFETCAICLDDYIEGEKIRILPCNHVYHSKCIDPWLTKNRRVCPICKRKVFAHDEPHHDSDSDSDADDSTPLINSSDRGTQGGTFQEQAENPIQRAARSISQQSGAANFVTASDHHSINAEYQIFPFVHQSLSSGSETEDGLSEPSLCDNLEVNIHHSDTSSGNGSTGDVAINVRV</sequence>
<evidence type="ECO:0000256" key="1">
    <source>
        <dbReference type="ARBA" id="ARBA00022692"/>
    </source>
</evidence>
<dbReference type="InterPro" id="IPR013083">
    <property type="entry name" value="Znf_RING/FYVE/PHD"/>
</dbReference>
<evidence type="ECO:0000256" key="13">
    <source>
        <dbReference type="SAM" id="SignalP"/>
    </source>
</evidence>
<feature type="domain" description="RING-type" evidence="14">
    <location>
        <begin position="231"/>
        <end position="273"/>
    </location>
</feature>
<evidence type="ECO:0000259" key="14">
    <source>
        <dbReference type="PROSITE" id="PS50089"/>
    </source>
</evidence>
<keyword evidence="8" id="KW-0325">Glycoprotein</keyword>
<dbReference type="PANTHER" id="PTHR45931:SF20">
    <property type="entry name" value="RING-TYPE E3 UBIQUITIN TRANSFERASE"/>
    <property type="match status" value="1"/>
</dbReference>
<proteinExistence type="predicted"/>
<name>A0A9P0DDR1_PHACE</name>
<keyword evidence="3 13" id="KW-0732">Signal</keyword>
<keyword evidence="7 12" id="KW-0472">Membrane</keyword>
<dbReference type="Gene3D" id="3.30.40.10">
    <property type="entry name" value="Zinc/RING finger domain, C3HC4 (zinc finger)"/>
    <property type="match status" value="1"/>
</dbReference>
<evidence type="ECO:0000256" key="2">
    <source>
        <dbReference type="ARBA" id="ARBA00022723"/>
    </source>
</evidence>
<evidence type="ECO:0000313" key="15">
    <source>
        <dbReference type="EMBL" id="CAH1117391.1"/>
    </source>
</evidence>
<dbReference type="GO" id="GO:0012505">
    <property type="term" value="C:endomembrane system"/>
    <property type="evidence" value="ECO:0007669"/>
    <property type="project" value="UniProtKB-SubCell"/>
</dbReference>
<dbReference type="PANTHER" id="PTHR45931">
    <property type="entry name" value="SI:CH211-59O9.10"/>
    <property type="match status" value="1"/>
</dbReference>
<dbReference type="FunFam" id="3.30.40.10:FF:000429">
    <property type="entry name" value="E3 ubiquitin-protein ligase RNF13"/>
    <property type="match status" value="1"/>
</dbReference>
<gene>
    <name evidence="15" type="ORF">PHAECO_LOCUS2072</name>
</gene>
<dbReference type="SMART" id="SM00184">
    <property type="entry name" value="RING"/>
    <property type="match status" value="1"/>
</dbReference>
<keyword evidence="6 12" id="KW-1133">Transmembrane helix</keyword>
<dbReference type="GO" id="GO:0061630">
    <property type="term" value="F:ubiquitin protein ligase activity"/>
    <property type="evidence" value="ECO:0007669"/>
    <property type="project" value="TreeGrafter"/>
</dbReference>
<evidence type="ECO:0000256" key="12">
    <source>
        <dbReference type="SAM" id="Phobius"/>
    </source>
</evidence>
<reference evidence="15" key="1">
    <citation type="submission" date="2022-01" db="EMBL/GenBank/DDBJ databases">
        <authorList>
            <person name="King R."/>
        </authorList>
    </citation>
    <scope>NUCLEOTIDE SEQUENCE</scope>
</reference>
<organism evidence="15 16">
    <name type="scientific">Phaedon cochleariae</name>
    <name type="common">Mustard beetle</name>
    <dbReference type="NCBI Taxonomy" id="80249"/>
    <lineage>
        <taxon>Eukaryota</taxon>
        <taxon>Metazoa</taxon>
        <taxon>Ecdysozoa</taxon>
        <taxon>Arthropoda</taxon>
        <taxon>Hexapoda</taxon>
        <taxon>Insecta</taxon>
        <taxon>Pterygota</taxon>
        <taxon>Neoptera</taxon>
        <taxon>Endopterygota</taxon>
        <taxon>Coleoptera</taxon>
        <taxon>Polyphaga</taxon>
        <taxon>Cucujiformia</taxon>
        <taxon>Chrysomeloidea</taxon>
        <taxon>Chrysomelidae</taxon>
        <taxon>Chrysomelinae</taxon>
        <taxon>Chrysomelini</taxon>
        <taxon>Phaedon</taxon>
    </lineage>
</organism>
<evidence type="ECO:0000256" key="5">
    <source>
        <dbReference type="ARBA" id="ARBA00022833"/>
    </source>
</evidence>
<keyword evidence="4 10" id="KW-0863">Zinc-finger</keyword>
<evidence type="ECO:0000256" key="11">
    <source>
        <dbReference type="SAM" id="MobiDB-lite"/>
    </source>
</evidence>
<comment type="subcellular location">
    <subcellularLocation>
        <location evidence="9">Endomembrane system</location>
        <topology evidence="9">Single-pass type I membrane protein</topology>
    </subcellularLocation>
</comment>
<dbReference type="Pfam" id="PF13639">
    <property type="entry name" value="zf-RING_2"/>
    <property type="match status" value="1"/>
</dbReference>
<feature type="chain" id="PRO_5040294602" description="RING-type domain-containing protein" evidence="13">
    <location>
        <begin position="23"/>
        <end position="402"/>
    </location>
</feature>
<evidence type="ECO:0000256" key="3">
    <source>
        <dbReference type="ARBA" id="ARBA00022729"/>
    </source>
</evidence>
<dbReference type="SUPFAM" id="SSF57850">
    <property type="entry name" value="RING/U-box"/>
    <property type="match status" value="1"/>
</dbReference>
<evidence type="ECO:0000256" key="9">
    <source>
        <dbReference type="ARBA" id="ARBA00046288"/>
    </source>
</evidence>
<feature type="transmembrane region" description="Helical" evidence="12">
    <location>
        <begin position="174"/>
        <end position="198"/>
    </location>
</feature>
<dbReference type="InterPro" id="IPR011016">
    <property type="entry name" value="Znf_RING-CH"/>
</dbReference>
<dbReference type="FunFam" id="3.50.30.30:FF:000026">
    <property type="entry name" value="E3 ubiquitin-protein ligase RNF13"/>
    <property type="match status" value="1"/>
</dbReference>
<dbReference type="GO" id="GO:0005737">
    <property type="term" value="C:cytoplasm"/>
    <property type="evidence" value="ECO:0007669"/>
    <property type="project" value="UniProtKB-ARBA"/>
</dbReference>
<reference evidence="15" key="2">
    <citation type="submission" date="2022-10" db="EMBL/GenBank/DDBJ databases">
        <authorList>
            <consortium name="ENA_rothamsted_submissions"/>
            <consortium name="culmorum"/>
            <person name="King R."/>
        </authorList>
    </citation>
    <scope>NUCLEOTIDE SEQUENCE</scope>
</reference>
<feature type="compositionally biased region" description="Polar residues" evidence="11">
    <location>
        <begin position="297"/>
        <end position="312"/>
    </location>
</feature>
<dbReference type="PROSITE" id="PS50089">
    <property type="entry name" value="ZF_RING_2"/>
    <property type="match status" value="1"/>
</dbReference>
<dbReference type="Proteomes" id="UP001153737">
    <property type="component" value="Chromosome 10"/>
</dbReference>
<dbReference type="Pfam" id="PF02225">
    <property type="entry name" value="PA"/>
    <property type="match status" value="1"/>
</dbReference>
<keyword evidence="2" id="KW-0479">Metal-binding</keyword>
<dbReference type="GO" id="GO:0006511">
    <property type="term" value="P:ubiquitin-dependent protein catabolic process"/>
    <property type="evidence" value="ECO:0007669"/>
    <property type="project" value="TreeGrafter"/>
</dbReference>
<dbReference type="Gene3D" id="3.50.30.30">
    <property type="match status" value="1"/>
</dbReference>
<dbReference type="InterPro" id="IPR003137">
    <property type="entry name" value="PA_domain"/>
</dbReference>
<dbReference type="CDD" id="cd02123">
    <property type="entry name" value="PA_C_RZF_like"/>
    <property type="match status" value="1"/>
</dbReference>
<keyword evidence="16" id="KW-1185">Reference proteome</keyword>
<keyword evidence="1 12" id="KW-0812">Transmembrane</keyword>
<feature type="region of interest" description="Disordered" evidence="11">
    <location>
        <begin position="280"/>
        <end position="312"/>
    </location>
</feature>
<dbReference type="SMART" id="SM00744">
    <property type="entry name" value="RINGv"/>
    <property type="match status" value="1"/>
</dbReference>
<dbReference type="AlphaFoldDB" id="A0A9P0DDR1"/>